<dbReference type="InterPro" id="IPR050980">
    <property type="entry name" value="2C_sensor_his_kinase"/>
</dbReference>
<reference evidence="15 16" key="1">
    <citation type="submission" date="2018-04" db="EMBL/GenBank/DDBJ databases">
        <title>Genome of Nocardioides gansuensis WSJ-1.</title>
        <authorList>
            <person name="Wu S."/>
            <person name="Wang G."/>
        </authorList>
    </citation>
    <scope>NUCLEOTIDE SEQUENCE [LARGE SCALE GENOMIC DNA]</scope>
    <source>
        <strain evidence="15 16">WSJ-1</strain>
    </source>
</reference>
<comment type="subcellular location">
    <subcellularLocation>
        <location evidence="2">Cell membrane</location>
        <topology evidence="2">Multi-pass membrane protein</topology>
    </subcellularLocation>
</comment>
<evidence type="ECO:0000256" key="10">
    <source>
        <dbReference type="ARBA" id="ARBA00022840"/>
    </source>
</evidence>
<dbReference type="AlphaFoldDB" id="A0A2T8F770"/>
<comment type="catalytic activity">
    <reaction evidence="1">
        <text>ATP + protein L-histidine = ADP + protein N-phospho-L-histidine.</text>
        <dbReference type="EC" id="2.7.13.3"/>
    </reaction>
</comment>
<dbReference type="Gene3D" id="1.10.287.130">
    <property type="match status" value="1"/>
</dbReference>
<dbReference type="PANTHER" id="PTHR44936:SF9">
    <property type="entry name" value="SENSOR PROTEIN CREC"/>
    <property type="match status" value="1"/>
</dbReference>
<evidence type="ECO:0000256" key="2">
    <source>
        <dbReference type="ARBA" id="ARBA00004651"/>
    </source>
</evidence>
<dbReference type="SMART" id="SM00304">
    <property type="entry name" value="HAMP"/>
    <property type="match status" value="1"/>
</dbReference>
<feature type="transmembrane region" description="Helical" evidence="13">
    <location>
        <begin position="129"/>
        <end position="151"/>
    </location>
</feature>
<organism evidence="15 16">
    <name type="scientific">Nocardioides gansuensis</name>
    <dbReference type="NCBI Taxonomy" id="2138300"/>
    <lineage>
        <taxon>Bacteria</taxon>
        <taxon>Bacillati</taxon>
        <taxon>Actinomycetota</taxon>
        <taxon>Actinomycetes</taxon>
        <taxon>Propionibacteriales</taxon>
        <taxon>Nocardioidaceae</taxon>
        <taxon>Nocardioides</taxon>
    </lineage>
</organism>
<evidence type="ECO:0000256" key="6">
    <source>
        <dbReference type="ARBA" id="ARBA00022679"/>
    </source>
</evidence>
<evidence type="ECO:0000256" key="5">
    <source>
        <dbReference type="ARBA" id="ARBA00022553"/>
    </source>
</evidence>
<dbReference type="InterPro" id="IPR003661">
    <property type="entry name" value="HisK_dim/P_dom"/>
</dbReference>
<evidence type="ECO:0000313" key="15">
    <source>
        <dbReference type="EMBL" id="PVG81561.1"/>
    </source>
</evidence>
<dbReference type="Gene3D" id="6.10.340.10">
    <property type="match status" value="1"/>
</dbReference>
<dbReference type="PROSITE" id="PS50885">
    <property type="entry name" value="HAMP"/>
    <property type="match status" value="1"/>
</dbReference>
<keyword evidence="11 13" id="KW-1133">Transmembrane helix</keyword>
<dbReference type="InterPro" id="IPR003660">
    <property type="entry name" value="HAMP_dom"/>
</dbReference>
<dbReference type="GO" id="GO:0005886">
    <property type="term" value="C:plasma membrane"/>
    <property type="evidence" value="ECO:0007669"/>
    <property type="project" value="UniProtKB-SubCell"/>
</dbReference>
<accession>A0A2T8F770</accession>
<keyword evidence="6" id="KW-0808">Transferase</keyword>
<dbReference type="EMBL" id="QDGZ01000007">
    <property type="protein sequence ID" value="PVG81561.1"/>
    <property type="molecule type" value="Genomic_DNA"/>
</dbReference>
<evidence type="ECO:0000256" key="3">
    <source>
        <dbReference type="ARBA" id="ARBA00012438"/>
    </source>
</evidence>
<keyword evidence="10" id="KW-0067">ATP-binding</keyword>
<dbReference type="CDD" id="cd00082">
    <property type="entry name" value="HisKA"/>
    <property type="match status" value="1"/>
</dbReference>
<sequence length="394" mass="42026">MRQRLTLAFVGLALVILSSAGVVRAFTIADVTRDSELNHLGFDTRLIAHVVEDRQVEGPLTSGDVEPLVRDATRVTVEVPGAAPLVVEGAGFDDAALADPLRVRETVGETTVTAVRSGRIVSELVRQKIGSLTALILSLLALSGVVGFLLARALSRPFTQLANGAAALGRGRFDLDLPRSRIPEVAAVADALRAGAARLEESIRRDREALQHASHAIRTPLTTMRLELEQLTQRDDLDDDVRRTAGVCVEEILRVDGTVAELLGAARGRSLVAGAEVSLRDLGTSVAQRWSEELPDSRTVTAFVDSGADLTFTPGPVEQLLDTVLRDLAHRTTGPVTLRFAGHDEHLRITVTSGPSRPGDAVTDESVQTIAGVLGGRVRGDATDGSLEILLPRR</sequence>
<keyword evidence="7 13" id="KW-0812">Transmembrane</keyword>
<keyword evidence="12" id="KW-0902">Two-component regulatory system</keyword>
<evidence type="ECO:0000256" key="11">
    <source>
        <dbReference type="ARBA" id="ARBA00022989"/>
    </source>
</evidence>
<keyword evidence="4" id="KW-1003">Cell membrane</keyword>
<dbReference type="RefSeq" id="WP_116573328.1">
    <property type="nucleotide sequence ID" value="NZ_QDGZ01000007.1"/>
</dbReference>
<name>A0A2T8F770_9ACTN</name>
<evidence type="ECO:0000313" key="16">
    <source>
        <dbReference type="Proteomes" id="UP000246018"/>
    </source>
</evidence>
<dbReference type="EC" id="2.7.13.3" evidence="3"/>
<protein>
    <recommendedName>
        <fullName evidence="3">histidine kinase</fullName>
        <ecNumber evidence="3">2.7.13.3</ecNumber>
    </recommendedName>
</protein>
<keyword evidence="8" id="KW-0547">Nucleotide-binding</keyword>
<evidence type="ECO:0000256" key="9">
    <source>
        <dbReference type="ARBA" id="ARBA00022777"/>
    </source>
</evidence>
<evidence type="ECO:0000256" key="4">
    <source>
        <dbReference type="ARBA" id="ARBA00022475"/>
    </source>
</evidence>
<comment type="caution">
    <text evidence="15">The sequence shown here is derived from an EMBL/GenBank/DDBJ whole genome shotgun (WGS) entry which is preliminary data.</text>
</comment>
<gene>
    <name evidence="15" type="ORF">DDE18_16250</name>
</gene>
<keyword evidence="9" id="KW-0418">Kinase</keyword>
<feature type="domain" description="HAMP" evidence="14">
    <location>
        <begin position="152"/>
        <end position="204"/>
    </location>
</feature>
<evidence type="ECO:0000259" key="14">
    <source>
        <dbReference type="PROSITE" id="PS50885"/>
    </source>
</evidence>
<dbReference type="InterPro" id="IPR036097">
    <property type="entry name" value="HisK_dim/P_sf"/>
</dbReference>
<evidence type="ECO:0000256" key="7">
    <source>
        <dbReference type="ARBA" id="ARBA00022692"/>
    </source>
</evidence>
<dbReference type="SMART" id="SM00388">
    <property type="entry name" value="HisKA"/>
    <property type="match status" value="1"/>
</dbReference>
<evidence type="ECO:0000256" key="12">
    <source>
        <dbReference type="ARBA" id="ARBA00023012"/>
    </source>
</evidence>
<dbReference type="OrthoDB" id="9786919at2"/>
<evidence type="ECO:0000256" key="1">
    <source>
        <dbReference type="ARBA" id="ARBA00000085"/>
    </source>
</evidence>
<evidence type="ECO:0000256" key="13">
    <source>
        <dbReference type="SAM" id="Phobius"/>
    </source>
</evidence>
<keyword evidence="16" id="KW-1185">Reference proteome</keyword>
<dbReference type="Proteomes" id="UP000246018">
    <property type="component" value="Unassembled WGS sequence"/>
</dbReference>
<keyword evidence="13" id="KW-0472">Membrane</keyword>
<evidence type="ECO:0000256" key="8">
    <source>
        <dbReference type="ARBA" id="ARBA00022741"/>
    </source>
</evidence>
<dbReference type="PANTHER" id="PTHR44936">
    <property type="entry name" value="SENSOR PROTEIN CREC"/>
    <property type="match status" value="1"/>
</dbReference>
<proteinExistence type="predicted"/>
<dbReference type="GO" id="GO:0005524">
    <property type="term" value="F:ATP binding"/>
    <property type="evidence" value="ECO:0007669"/>
    <property type="project" value="UniProtKB-KW"/>
</dbReference>
<dbReference type="Pfam" id="PF00512">
    <property type="entry name" value="HisKA"/>
    <property type="match status" value="1"/>
</dbReference>
<dbReference type="SUPFAM" id="SSF47384">
    <property type="entry name" value="Homodimeric domain of signal transducing histidine kinase"/>
    <property type="match status" value="1"/>
</dbReference>
<keyword evidence="5" id="KW-0597">Phosphoprotein</keyword>
<dbReference type="GO" id="GO:0000155">
    <property type="term" value="F:phosphorelay sensor kinase activity"/>
    <property type="evidence" value="ECO:0007669"/>
    <property type="project" value="InterPro"/>
</dbReference>